<dbReference type="Proteomes" id="UP000078560">
    <property type="component" value="Unassembled WGS sequence"/>
</dbReference>
<protein>
    <submittedName>
        <fullName evidence="2">PIR Superfamily Protein</fullName>
    </submittedName>
</protein>
<dbReference type="InterPro" id="IPR008780">
    <property type="entry name" value="Plasmodium_Vir"/>
</dbReference>
<dbReference type="EMBL" id="FLQU01001085">
    <property type="protein sequence ID" value="SBS91310.1"/>
    <property type="molecule type" value="Genomic_DNA"/>
</dbReference>
<proteinExistence type="predicted"/>
<name>A0A1A8WHM1_PLAOA</name>
<reference evidence="3" key="1">
    <citation type="submission" date="2016-05" db="EMBL/GenBank/DDBJ databases">
        <authorList>
            <person name="Naeem Raeece"/>
        </authorList>
    </citation>
    <scope>NUCLEOTIDE SEQUENCE [LARGE SCALE GENOMIC DNA]</scope>
</reference>
<accession>A0A1A8WHM1</accession>
<feature type="transmembrane region" description="Helical" evidence="1">
    <location>
        <begin position="256"/>
        <end position="277"/>
    </location>
</feature>
<evidence type="ECO:0000256" key="1">
    <source>
        <dbReference type="SAM" id="Phobius"/>
    </source>
</evidence>
<sequence length="335" mass="39743">MTNWDEFFKDAPANLIYEEFNQIIPVSGNDNYFQEAIQKAKDDSKIKEIYTKFVGNLLNNSKLKGNKSINKEYCMHLHFWLYDQIIRKFGQNNDDNKIMDIIHALFGGWYDFIRASPDVKCSPVYSTDATLGEWIRGKLFRDYFKNYDYITHNYSSSNEKCEEYRRYFQHINKQYGEYKKKCFSDLMAPCNNYYRRIDEYNPNVLLSKPSCEDKNVHRVSSTEYTGEINKAIEMPPAQETLEMENVQDHNAPSVSFYNVVVASSSILGTFIFFFIFYRLTPLGHMLRTRLLRKKLIDHNIYEEESNEYLENTYDQENRLYNTSRHTVGYNPLNIP</sequence>
<dbReference type="Pfam" id="PF05795">
    <property type="entry name" value="Plasmodium_Vir"/>
    <property type="match status" value="2"/>
</dbReference>
<keyword evidence="1" id="KW-1133">Transmembrane helix</keyword>
<evidence type="ECO:0000313" key="2">
    <source>
        <dbReference type="EMBL" id="SBS91310.1"/>
    </source>
</evidence>
<gene>
    <name evidence="2" type="ORF">POVCU2_0066800</name>
</gene>
<organism evidence="2 3">
    <name type="scientific">Plasmodium ovale curtisi</name>
    <dbReference type="NCBI Taxonomy" id="864141"/>
    <lineage>
        <taxon>Eukaryota</taxon>
        <taxon>Sar</taxon>
        <taxon>Alveolata</taxon>
        <taxon>Apicomplexa</taxon>
        <taxon>Aconoidasida</taxon>
        <taxon>Haemosporida</taxon>
        <taxon>Plasmodiidae</taxon>
        <taxon>Plasmodium</taxon>
        <taxon>Plasmodium (Plasmodium)</taxon>
    </lineage>
</organism>
<keyword evidence="1" id="KW-0812">Transmembrane</keyword>
<dbReference type="AlphaFoldDB" id="A0A1A8WHM1"/>
<keyword evidence="1" id="KW-0472">Membrane</keyword>
<evidence type="ECO:0000313" key="3">
    <source>
        <dbReference type="Proteomes" id="UP000078560"/>
    </source>
</evidence>